<comment type="caution">
    <text evidence="1">The sequence shown here is derived from an EMBL/GenBank/DDBJ whole genome shotgun (WGS) entry which is preliminary data.</text>
</comment>
<organism evidence="1 2">
    <name type="scientific">Caballeronia sordidicola</name>
    <name type="common">Burkholderia sordidicola</name>
    <dbReference type="NCBI Taxonomy" id="196367"/>
    <lineage>
        <taxon>Bacteria</taxon>
        <taxon>Pseudomonadati</taxon>
        <taxon>Pseudomonadota</taxon>
        <taxon>Betaproteobacteria</taxon>
        <taxon>Burkholderiales</taxon>
        <taxon>Burkholderiaceae</taxon>
        <taxon>Caballeronia</taxon>
    </lineage>
</organism>
<accession>A0A226WVV6</accession>
<dbReference type="EMBL" id="MTHB01000198">
    <property type="protein sequence ID" value="OXC74917.1"/>
    <property type="molecule type" value="Genomic_DNA"/>
</dbReference>
<proteinExistence type="predicted"/>
<gene>
    <name evidence="1" type="ORF">BSU04_29385</name>
</gene>
<protein>
    <submittedName>
        <fullName evidence="1">Uncharacterized protein</fullName>
    </submittedName>
</protein>
<name>A0A226WVV6_CABSO</name>
<evidence type="ECO:0000313" key="1">
    <source>
        <dbReference type="EMBL" id="OXC74917.1"/>
    </source>
</evidence>
<reference evidence="2" key="1">
    <citation type="submission" date="2017-01" db="EMBL/GenBank/DDBJ databases">
        <title>Genome Analysis of Deinococcus marmoris KOPRI26562.</title>
        <authorList>
            <person name="Kim J.H."/>
            <person name="Oh H.-M."/>
        </authorList>
    </citation>
    <scope>NUCLEOTIDE SEQUENCE [LARGE SCALE GENOMIC DNA]</scope>
    <source>
        <strain evidence="2">PAMC 26633</strain>
    </source>
</reference>
<dbReference type="AlphaFoldDB" id="A0A226WVV6"/>
<sequence>MRVVKIQCEPVACRTIRIYENTRMSMLLDRELLSILERPV</sequence>
<dbReference type="Proteomes" id="UP000214720">
    <property type="component" value="Unassembled WGS sequence"/>
</dbReference>
<evidence type="ECO:0000313" key="2">
    <source>
        <dbReference type="Proteomes" id="UP000214720"/>
    </source>
</evidence>